<organism evidence="1 2">
    <name type="scientific">Allomesorhizobium camelthorni</name>
    <dbReference type="NCBI Taxonomy" id="475069"/>
    <lineage>
        <taxon>Bacteria</taxon>
        <taxon>Pseudomonadati</taxon>
        <taxon>Pseudomonadota</taxon>
        <taxon>Alphaproteobacteria</taxon>
        <taxon>Hyphomicrobiales</taxon>
        <taxon>Phyllobacteriaceae</taxon>
        <taxon>Allomesorhizobium</taxon>
    </lineage>
</organism>
<dbReference type="Proteomes" id="UP001642900">
    <property type="component" value="Unassembled WGS sequence"/>
</dbReference>
<keyword evidence="2" id="KW-1185">Reference proteome</keyword>
<accession>A0A6G4W4C0</accession>
<dbReference type="AlphaFoldDB" id="A0A6G4W4C0"/>
<reference evidence="1 2" key="1">
    <citation type="submission" date="2020-02" db="EMBL/GenBank/DDBJ databases">
        <title>Genome sequence of strain CCNWXJ40-4.</title>
        <authorList>
            <person name="Gao J."/>
            <person name="Sun J."/>
        </authorList>
    </citation>
    <scope>NUCLEOTIDE SEQUENCE [LARGE SCALE GENOMIC DNA]</scope>
    <source>
        <strain evidence="1 2">CCNWXJ 40-4</strain>
    </source>
</reference>
<name>A0A6G4W4C0_9HYPH</name>
<sequence>MLFFTGDTHFGDTRVLRIDRRPFRSVAEHDEALIGYWNETVGPDDEVWHLGDFTRGSGKSRADMLLAALNGRKHLVIGNNDDEATVSASGWATTQHYAEITVDGKLLILCHYPFRTWNQMGKGSINLHGHSHGRLKPVPRQHDVGVDAWGFRPVTLDMVLERRRARMSA</sequence>
<dbReference type="EMBL" id="JAAKZF010000001">
    <property type="protein sequence ID" value="NGO49591.1"/>
    <property type="molecule type" value="Genomic_DNA"/>
</dbReference>
<proteinExistence type="predicted"/>
<gene>
    <name evidence="1" type="ORF">G6N73_00115</name>
</gene>
<evidence type="ECO:0000313" key="2">
    <source>
        <dbReference type="Proteomes" id="UP001642900"/>
    </source>
</evidence>
<comment type="caution">
    <text evidence="1">The sequence shown here is derived from an EMBL/GenBank/DDBJ whole genome shotgun (WGS) entry which is preliminary data.</text>
</comment>
<protein>
    <submittedName>
        <fullName evidence="1">Metallophosphoesterase</fullName>
    </submittedName>
</protein>
<dbReference type="SUPFAM" id="SSF56300">
    <property type="entry name" value="Metallo-dependent phosphatases"/>
    <property type="match status" value="1"/>
</dbReference>
<dbReference type="InterPro" id="IPR029052">
    <property type="entry name" value="Metallo-depent_PP-like"/>
</dbReference>
<dbReference type="Gene3D" id="3.60.21.10">
    <property type="match status" value="1"/>
</dbReference>
<dbReference type="RefSeq" id="WP_165021510.1">
    <property type="nucleotide sequence ID" value="NZ_JAAKZF010000001.1"/>
</dbReference>
<evidence type="ECO:0000313" key="1">
    <source>
        <dbReference type="EMBL" id="NGO49591.1"/>
    </source>
</evidence>